<proteinExistence type="inferred from homology"/>
<comment type="subcellular location">
    <subcellularLocation>
        <location evidence="9">Cell membrane</location>
        <topology evidence="9">Multi-pass membrane protein</topology>
    </subcellularLocation>
    <subcellularLocation>
        <location evidence="1">Membrane</location>
        <topology evidence="1">Multi-pass membrane protein</topology>
    </subcellularLocation>
</comment>
<reference evidence="12" key="1">
    <citation type="submission" date="2020-11" db="EMBL/GenBank/DDBJ databases">
        <title>Novosphingobium aureum sp. nov., a marine bacterium isolated from sediment of a salt flat.</title>
        <authorList>
            <person name="Yoo Y."/>
            <person name="Kim J.-J."/>
        </authorList>
    </citation>
    <scope>NUCLEOTIDE SEQUENCE</scope>
    <source>
        <strain evidence="12">YJ-S2-02</strain>
    </source>
</reference>
<dbReference type="Pfam" id="PF00571">
    <property type="entry name" value="CBS"/>
    <property type="match status" value="1"/>
</dbReference>
<dbReference type="PROSITE" id="PS51371">
    <property type="entry name" value="CBS"/>
    <property type="match status" value="1"/>
</dbReference>
<dbReference type="InterPro" id="IPR000644">
    <property type="entry name" value="CBS_dom"/>
</dbReference>
<evidence type="ECO:0000256" key="6">
    <source>
        <dbReference type="ARBA" id="ARBA00022989"/>
    </source>
</evidence>
<dbReference type="SUPFAM" id="SSF158791">
    <property type="entry name" value="MgtE N-terminal domain-like"/>
    <property type="match status" value="1"/>
</dbReference>
<comment type="subunit">
    <text evidence="9">Homodimer.</text>
</comment>
<dbReference type="Proteomes" id="UP000617634">
    <property type="component" value="Unassembled WGS sequence"/>
</dbReference>
<dbReference type="PANTHER" id="PTHR43773">
    <property type="entry name" value="MAGNESIUM TRANSPORTER MGTE"/>
    <property type="match status" value="1"/>
</dbReference>
<dbReference type="InterPro" id="IPR006669">
    <property type="entry name" value="MgtE_transporter"/>
</dbReference>
<feature type="transmembrane region" description="Helical" evidence="9">
    <location>
        <begin position="333"/>
        <end position="351"/>
    </location>
</feature>
<dbReference type="PANTHER" id="PTHR43773:SF1">
    <property type="entry name" value="MAGNESIUM TRANSPORTER MGTE"/>
    <property type="match status" value="1"/>
</dbReference>
<keyword evidence="8" id="KW-0129">CBS domain</keyword>
<dbReference type="EMBL" id="JADZGI010000001">
    <property type="protein sequence ID" value="MBH0111781.1"/>
    <property type="molecule type" value="Genomic_DNA"/>
</dbReference>
<evidence type="ECO:0000256" key="5">
    <source>
        <dbReference type="ARBA" id="ARBA00022842"/>
    </source>
</evidence>
<dbReference type="Gene3D" id="3.10.580.10">
    <property type="entry name" value="CBS-domain"/>
    <property type="match status" value="1"/>
</dbReference>
<comment type="function">
    <text evidence="9">Acts as a magnesium transporter.</text>
</comment>
<dbReference type="InterPro" id="IPR046342">
    <property type="entry name" value="CBS_dom_sf"/>
</dbReference>
<evidence type="ECO:0000259" key="11">
    <source>
        <dbReference type="PROSITE" id="PS51371"/>
    </source>
</evidence>
<accession>A0A931H9E9</accession>
<keyword evidence="5 9" id="KW-0460">Magnesium</keyword>
<dbReference type="SMART" id="SM00116">
    <property type="entry name" value="CBS"/>
    <property type="match status" value="2"/>
</dbReference>
<dbReference type="SUPFAM" id="SSF161093">
    <property type="entry name" value="MgtE membrane domain-like"/>
    <property type="match status" value="1"/>
</dbReference>
<keyword evidence="9" id="KW-0479">Metal-binding</keyword>
<evidence type="ECO:0000256" key="8">
    <source>
        <dbReference type="PROSITE-ProRule" id="PRU00703"/>
    </source>
</evidence>
<dbReference type="GO" id="GO:0005886">
    <property type="term" value="C:plasma membrane"/>
    <property type="evidence" value="ECO:0007669"/>
    <property type="project" value="UniProtKB-SubCell"/>
</dbReference>
<feature type="transmembrane region" description="Helical" evidence="9">
    <location>
        <begin position="408"/>
        <end position="428"/>
    </location>
</feature>
<dbReference type="Gene3D" id="1.25.60.10">
    <property type="entry name" value="MgtE N-terminal domain-like"/>
    <property type="match status" value="1"/>
</dbReference>
<keyword evidence="9" id="KW-1003">Cell membrane</keyword>
<keyword evidence="13" id="KW-1185">Reference proteome</keyword>
<evidence type="ECO:0000313" key="13">
    <source>
        <dbReference type="Proteomes" id="UP000617634"/>
    </source>
</evidence>
<protein>
    <recommendedName>
        <fullName evidence="9">Magnesium transporter MgtE</fullName>
    </recommendedName>
</protein>
<feature type="region of interest" description="Disordered" evidence="10">
    <location>
        <begin position="1"/>
        <end position="51"/>
    </location>
</feature>
<feature type="compositionally biased region" description="Basic and acidic residues" evidence="10">
    <location>
        <begin position="1"/>
        <end position="10"/>
    </location>
</feature>
<evidence type="ECO:0000256" key="4">
    <source>
        <dbReference type="ARBA" id="ARBA00022692"/>
    </source>
</evidence>
<evidence type="ECO:0000256" key="9">
    <source>
        <dbReference type="RuleBase" id="RU362011"/>
    </source>
</evidence>
<dbReference type="Pfam" id="PF01769">
    <property type="entry name" value="MgtE"/>
    <property type="match status" value="1"/>
</dbReference>
<evidence type="ECO:0000256" key="2">
    <source>
        <dbReference type="ARBA" id="ARBA00009749"/>
    </source>
</evidence>
<evidence type="ECO:0000256" key="10">
    <source>
        <dbReference type="SAM" id="MobiDB-lite"/>
    </source>
</evidence>
<dbReference type="InterPro" id="IPR006667">
    <property type="entry name" value="SLC41_membr_dom"/>
</dbReference>
<sequence length="496" mass="53408">MSDADLKDTSEELEPVRGAYAGAPGDPDDPETDGAETASEPESESLDEDNRLKAEYVRAVKDALDEEDFDRVYELVEPLHPADIADLFELVDSDERPRLANAIRDLMGVEVIAELNDWVREALVEALPADVVASIAGELDTDDAVAMLEDLDEEDQRAVLAEMEPEDRAAIVSALSYPEESAGRMMSRELVAVPETMTVGDLIDYLREHRELPTEFWEVFIVDPMHRPIGTCALSWILRCPRNIPLYDVMAREQTLIPADMDQEEVALRFQKYALISAAVVDDSGRLIGQVTVDDVVHIISEEAGEDTLLLSGAGDGDINEPIRDAWSSRVRWLIANLLTASLASGVIAMFEDTIARMVALATLMPIVAGLGGNAGTQTLAVTVRALAMNQLTASNAWRAVRREMSIALLNGGTVALVIGLAVTLIFGNPMLGGVIAAAMMTNIVIAGMAGVLIPLTLERLNADPAISSSVFVTMTTDSMGFLVFLGLATASGLVG</sequence>
<feature type="domain" description="CBS" evidence="11">
    <location>
        <begin position="250"/>
        <end position="308"/>
    </location>
</feature>
<dbReference type="SMART" id="SM00924">
    <property type="entry name" value="MgtE_N"/>
    <property type="match status" value="1"/>
</dbReference>
<comment type="caution">
    <text evidence="12">The sequence shown here is derived from an EMBL/GenBank/DDBJ whole genome shotgun (WGS) entry which is preliminary data.</text>
</comment>
<organism evidence="12 13">
    <name type="scientific">Novosphingobium aureum</name>
    <dbReference type="NCBI Taxonomy" id="2792964"/>
    <lineage>
        <taxon>Bacteria</taxon>
        <taxon>Pseudomonadati</taxon>
        <taxon>Pseudomonadota</taxon>
        <taxon>Alphaproteobacteria</taxon>
        <taxon>Sphingomonadales</taxon>
        <taxon>Sphingomonadaceae</taxon>
        <taxon>Novosphingobium</taxon>
    </lineage>
</organism>
<dbReference type="InterPro" id="IPR036739">
    <property type="entry name" value="SLC41_membr_dom_sf"/>
</dbReference>
<evidence type="ECO:0000256" key="3">
    <source>
        <dbReference type="ARBA" id="ARBA00022448"/>
    </source>
</evidence>
<dbReference type="Gene3D" id="1.10.357.20">
    <property type="entry name" value="SLC41 divalent cation transporters, integral membrane domain"/>
    <property type="match status" value="1"/>
</dbReference>
<dbReference type="InterPro" id="IPR038076">
    <property type="entry name" value="MgtE_N_sf"/>
</dbReference>
<comment type="similarity">
    <text evidence="2 9">Belongs to the SLC41A transporter family.</text>
</comment>
<evidence type="ECO:0000256" key="1">
    <source>
        <dbReference type="ARBA" id="ARBA00004141"/>
    </source>
</evidence>
<dbReference type="GO" id="GO:0015095">
    <property type="term" value="F:magnesium ion transmembrane transporter activity"/>
    <property type="evidence" value="ECO:0007669"/>
    <property type="project" value="UniProtKB-UniRule"/>
</dbReference>
<feature type="transmembrane region" description="Helical" evidence="9">
    <location>
        <begin position="434"/>
        <end position="458"/>
    </location>
</feature>
<keyword evidence="7 9" id="KW-0472">Membrane</keyword>
<dbReference type="NCBIfam" id="TIGR00400">
    <property type="entry name" value="mgtE"/>
    <property type="match status" value="1"/>
</dbReference>
<keyword evidence="6 9" id="KW-1133">Transmembrane helix</keyword>
<dbReference type="InterPro" id="IPR006668">
    <property type="entry name" value="Mg_transptr_MgtE_intracell_dom"/>
</dbReference>
<dbReference type="Pfam" id="PF03448">
    <property type="entry name" value="MgtE_N"/>
    <property type="match status" value="1"/>
</dbReference>
<dbReference type="AlphaFoldDB" id="A0A931H9E9"/>
<dbReference type="GO" id="GO:0046872">
    <property type="term" value="F:metal ion binding"/>
    <property type="evidence" value="ECO:0007669"/>
    <property type="project" value="UniProtKB-KW"/>
</dbReference>
<keyword evidence="3 9" id="KW-0813">Transport</keyword>
<evidence type="ECO:0000256" key="7">
    <source>
        <dbReference type="ARBA" id="ARBA00023136"/>
    </source>
</evidence>
<evidence type="ECO:0000313" key="12">
    <source>
        <dbReference type="EMBL" id="MBH0111781.1"/>
    </source>
</evidence>
<feature type="transmembrane region" description="Helical" evidence="9">
    <location>
        <begin position="363"/>
        <end position="387"/>
    </location>
</feature>
<keyword evidence="4 9" id="KW-0812">Transmembrane</keyword>
<feature type="transmembrane region" description="Helical" evidence="9">
    <location>
        <begin position="470"/>
        <end position="495"/>
    </location>
</feature>
<dbReference type="CDD" id="cd04606">
    <property type="entry name" value="CBS_pair_Mg_transporter"/>
    <property type="match status" value="1"/>
</dbReference>
<name>A0A931H9E9_9SPHN</name>
<dbReference type="RefSeq" id="WP_197160370.1">
    <property type="nucleotide sequence ID" value="NZ_JADZGI010000001.1"/>
</dbReference>
<dbReference type="SUPFAM" id="SSF54631">
    <property type="entry name" value="CBS-domain pair"/>
    <property type="match status" value="1"/>
</dbReference>
<gene>
    <name evidence="12" type="primary">mgtE</name>
    <name evidence="12" type="ORF">I5E68_02295</name>
</gene>
<feature type="compositionally biased region" description="Acidic residues" evidence="10">
    <location>
        <begin position="26"/>
        <end position="47"/>
    </location>
</feature>